<gene>
    <name evidence="1" type="ORF">CC78DRAFT_595748</name>
</gene>
<comment type="caution">
    <text evidence="1">The sequence shown here is derived from an EMBL/GenBank/DDBJ whole genome shotgun (WGS) entry which is preliminary data.</text>
</comment>
<accession>A0A9P4JXG0</accession>
<evidence type="ECO:0000313" key="2">
    <source>
        <dbReference type="Proteomes" id="UP000800093"/>
    </source>
</evidence>
<dbReference type="Proteomes" id="UP000800093">
    <property type="component" value="Unassembled WGS sequence"/>
</dbReference>
<dbReference type="AlphaFoldDB" id="A0A9P4JXG0"/>
<protein>
    <submittedName>
        <fullName evidence="1">Uncharacterized protein</fullName>
    </submittedName>
</protein>
<proteinExistence type="predicted"/>
<sequence>MLLTAFTVLLPSLTYVSYGYYIIYYTSIYSWANSKNSTTSQLTHYNAYFNGTLTMRMTSSDGQCNMQDTVANYSMQIGAISPQSNTSLSRKSFDNNPYYFSLEGPESTNDSEAWLELESSRDLDSITNATDSMFWSFTATKNGGGWDTSGKHVKYVPYNSQQLDSVCEGYFSGDIQPVNNWTMSGRIEEKTVNFTFGPADWTESGLDYTRTWSFEGVWWSEGAKLEVGGDDIQTSGMWVNKTASQENKENVASGLRWWSVGSMGLLLRSRGVMMEKVPHFSITQAPTMPLFRSLKSTFLGEEPDSGFFVGDYSFPKPLFIYHDLPRLNGGWGSNRISNNEICEAYRPYRDLRSFNRNENPYGYARQQVYLRNQFLSLGERVQRQVQEDMAKWRAKHRPESVQVQEQIMTRGKFSDSIALLRNMVEPMIDIMCGIEESNTTKNGQMMVFLCKQLVSQCLVPAIIELHRIDPFFQVVPSKENLRDRLYWPLEALSMLYEFFAKLQEELPLEIQVLLECLEELVRLLGGVLTIRRSSAIFIPQHETPQQPAVPQQQIDSAPDLDMYPETRKKPILGRYIVKME</sequence>
<name>A0A9P4JXG0_9PLEO</name>
<evidence type="ECO:0000313" key="1">
    <source>
        <dbReference type="EMBL" id="KAF2258216.1"/>
    </source>
</evidence>
<dbReference type="OrthoDB" id="3785261at2759"/>
<keyword evidence="2" id="KW-1185">Reference proteome</keyword>
<dbReference type="EMBL" id="ML986775">
    <property type="protein sequence ID" value="KAF2258216.1"/>
    <property type="molecule type" value="Genomic_DNA"/>
</dbReference>
<organism evidence="1 2">
    <name type="scientific">Lojkania enalia</name>
    <dbReference type="NCBI Taxonomy" id="147567"/>
    <lineage>
        <taxon>Eukaryota</taxon>
        <taxon>Fungi</taxon>
        <taxon>Dikarya</taxon>
        <taxon>Ascomycota</taxon>
        <taxon>Pezizomycotina</taxon>
        <taxon>Dothideomycetes</taxon>
        <taxon>Pleosporomycetidae</taxon>
        <taxon>Pleosporales</taxon>
        <taxon>Pleosporales incertae sedis</taxon>
        <taxon>Lojkania</taxon>
    </lineage>
</organism>
<reference evidence="2" key="1">
    <citation type="journal article" date="2020" name="Stud. Mycol.">
        <title>101 Dothideomycetes genomes: A test case for predicting lifestyles and emergence of pathogens.</title>
        <authorList>
            <person name="Haridas S."/>
            <person name="Albert R."/>
            <person name="Binder M."/>
            <person name="Bloem J."/>
            <person name="LaButti K."/>
            <person name="Salamov A."/>
            <person name="Andreopoulos B."/>
            <person name="Baker S."/>
            <person name="Barry K."/>
            <person name="Bills G."/>
            <person name="Bluhm B."/>
            <person name="Cannon C."/>
            <person name="Castanera R."/>
            <person name="Culley D."/>
            <person name="Daum C."/>
            <person name="Ezra D."/>
            <person name="Gonzalez J."/>
            <person name="Henrissat B."/>
            <person name="Kuo A."/>
            <person name="Liang C."/>
            <person name="Lipzen A."/>
            <person name="Lutzoni F."/>
            <person name="Magnuson J."/>
            <person name="Mondo S."/>
            <person name="Nolan M."/>
            <person name="Ohm R."/>
            <person name="Pangilinan J."/>
            <person name="Park H.-J."/>
            <person name="Ramirez L."/>
            <person name="Alfaro M."/>
            <person name="Sun H."/>
            <person name="Tritt A."/>
            <person name="Yoshinaga Y."/>
            <person name="Zwiers L.-H."/>
            <person name="Turgeon B."/>
            <person name="Goodwin S."/>
            <person name="Spatafora J."/>
            <person name="Crous P."/>
            <person name="Grigoriev I."/>
        </authorList>
    </citation>
    <scope>NUCLEOTIDE SEQUENCE [LARGE SCALE GENOMIC DNA]</scope>
    <source>
        <strain evidence="2">CBS 304.66</strain>
    </source>
</reference>